<dbReference type="EMBL" id="HBUF01526853">
    <property type="protein sequence ID" value="CAG6750488.1"/>
    <property type="molecule type" value="Transcribed_RNA"/>
</dbReference>
<evidence type="ECO:0000313" key="1">
    <source>
        <dbReference type="EMBL" id="CAG6750488.1"/>
    </source>
</evidence>
<dbReference type="EMBL" id="HBUF01526854">
    <property type="protein sequence ID" value="CAG6750490.1"/>
    <property type="molecule type" value="Transcribed_RNA"/>
</dbReference>
<organism evidence="1">
    <name type="scientific">Cacopsylla melanoneura</name>
    <dbReference type="NCBI Taxonomy" id="428564"/>
    <lineage>
        <taxon>Eukaryota</taxon>
        <taxon>Metazoa</taxon>
        <taxon>Ecdysozoa</taxon>
        <taxon>Arthropoda</taxon>
        <taxon>Hexapoda</taxon>
        <taxon>Insecta</taxon>
        <taxon>Pterygota</taxon>
        <taxon>Neoptera</taxon>
        <taxon>Paraneoptera</taxon>
        <taxon>Hemiptera</taxon>
        <taxon>Sternorrhyncha</taxon>
        <taxon>Psylloidea</taxon>
        <taxon>Psyllidae</taxon>
        <taxon>Psyllinae</taxon>
        <taxon>Cacopsylla</taxon>
    </lineage>
</organism>
<sequence length="132" mass="15222">MGTSVLHSTLSLFLQYRSRTPPVVCDGRILFSPNKSQGFRVDRLSLLAVHLPADQILSHRVHKFGPRPLFRPFFRVLCPVHPVYDVYIAEYDRYVVGANTKVTLWTRNLRVSSDEQNGSDRIGSKFRSDLRY</sequence>
<reference evidence="1" key="1">
    <citation type="submission" date="2021-05" db="EMBL/GenBank/DDBJ databases">
        <authorList>
            <person name="Alioto T."/>
            <person name="Alioto T."/>
            <person name="Gomez Garrido J."/>
        </authorList>
    </citation>
    <scope>NUCLEOTIDE SEQUENCE</scope>
</reference>
<accession>A0A8D8ZMJ0</accession>
<dbReference type="AlphaFoldDB" id="A0A8D8ZMJ0"/>
<proteinExistence type="predicted"/>
<name>A0A8D8ZMJ0_9HEMI</name>
<dbReference type="EMBL" id="HBUF01526852">
    <property type="protein sequence ID" value="CAG6750486.1"/>
    <property type="molecule type" value="Transcribed_RNA"/>
</dbReference>
<protein>
    <submittedName>
        <fullName evidence="1">Uncharacterized protein</fullName>
    </submittedName>
</protein>